<dbReference type="AlphaFoldDB" id="A0A517N2V7"/>
<protein>
    <submittedName>
        <fullName evidence="1">Uncharacterized protein</fullName>
    </submittedName>
</protein>
<sequence length="82" mass="8984">MGFFVDDNPLADSLPRSKDAAFEDEQIVYLVVDDLLATLVASDSWSHATNENALGDELTGDEKETEDLYASLAADLLETLFD</sequence>
<name>A0A517N2V7_9BACT</name>
<reference evidence="1 2" key="1">
    <citation type="submission" date="2019-02" db="EMBL/GenBank/DDBJ databases">
        <title>Deep-cultivation of Planctomycetes and their phenomic and genomic characterization uncovers novel biology.</title>
        <authorList>
            <person name="Wiegand S."/>
            <person name="Jogler M."/>
            <person name="Boedeker C."/>
            <person name="Pinto D."/>
            <person name="Vollmers J."/>
            <person name="Rivas-Marin E."/>
            <person name="Kohn T."/>
            <person name="Peeters S.H."/>
            <person name="Heuer A."/>
            <person name="Rast P."/>
            <person name="Oberbeckmann S."/>
            <person name="Bunk B."/>
            <person name="Jeske O."/>
            <person name="Meyerdierks A."/>
            <person name="Storesund J.E."/>
            <person name="Kallscheuer N."/>
            <person name="Luecker S."/>
            <person name="Lage O.M."/>
            <person name="Pohl T."/>
            <person name="Merkel B.J."/>
            <person name="Hornburger P."/>
            <person name="Mueller R.-W."/>
            <person name="Bruemmer F."/>
            <person name="Labrenz M."/>
            <person name="Spormann A.M."/>
            <person name="Op den Camp H."/>
            <person name="Overmann J."/>
            <person name="Amann R."/>
            <person name="Jetten M.S.M."/>
            <person name="Mascher T."/>
            <person name="Medema M.H."/>
            <person name="Devos D.P."/>
            <person name="Kaster A.-K."/>
            <person name="Ovreas L."/>
            <person name="Rohde M."/>
            <person name="Galperin M.Y."/>
            <person name="Jogler C."/>
        </authorList>
    </citation>
    <scope>NUCLEOTIDE SEQUENCE [LARGE SCALE GENOMIC DNA]</scope>
    <source>
        <strain evidence="1 2">HG15A2</strain>
    </source>
</reference>
<organism evidence="1 2">
    <name type="scientific">Adhaeretor mobilis</name>
    <dbReference type="NCBI Taxonomy" id="1930276"/>
    <lineage>
        <taxon>Bacteria</taxon>
        <taxon>Pseudomonadati</taxon>
        <taxon>Planctomycetota</taxon>
        <taxon>Planctomycetia</taxon>
        <taxon>Pirellulales</taxon>
        <taxon>Lacipirellulaceae</taxon>
        <taxon>Adhaeretor</taxon>
    </lineage>
</organism>
<gene>
    <name evidence="1" type="ORF">HG15A2_48080</name>
</gene>
<dbReference type="EMBL" id="CP036263">
    <property type="protein sequence ID" value="QDT01466.1"/>
    <property type="molecule type" value="Genomic_DNA"/>
</dbReference>
<evidence type="ECO:0000313" key="2">
    <source>
        <dbReference type="Proteomes" id="UP000319852"/>
    </source>
</evidence>
<dbReference type="Proteomes" id="UP000319852">
    <property type="component" value="Chromosome"/>
</dbReference>
<evidence type="ECO:0000313" key="1">
    <source>
        <dbReference type="EMBL" id="QDT01466.1"/>
    </source>
</evidence>
<proteinExistence type="predicted"/>
<keyword evidence="2" id="KW-1185">Reference proteome</keyword>
<dbReference type="KEGG" id="amob:HG15A2_48080"/>
<accession>A0A517N2V7</accession>